<dbReference type="EMBL" id="JYGR01000005">
    <property type="protein sequence ID" value="KJQ71073.1"/>
    <property type="molecule type" value="Genomic_DNA"/>
</dbReference>
<organism evidence="1 2">
    <name type="scientific">Streptococcus oralis subsp. oralis</name>
    <dbReference type="NCBI Taxonomy" id="1891914"/>
    <lineage>
        <taxon>Bacteria</taxon>
        <taxon>Bacillati</taxon>
        <taxon>Bacillota</taxon>
        <taxon>Bacilli</taxon>
        <taxon>Lactobacillales</taxon>
        <taxon>Streptococcaceae</taxon>
        <taxon>Streptococcus</taxon>
    </lineage>
</organism>
<dbReference type="AlphaFoldDB" id="A0A0F2DDJ8"/>
<proteinExistence type="predicted"/>
<comment type="caution">
    <text evidence="1">The sequence shown here is derived from an EMBL/GenBank/DDBJ whole genome shotgun (WGS) entry which is preliminary data.</text>
</comment>
<dbReference type="PATRIC" id="fig|28037.214.peg.1607"/>
<gene>
    <name evidence="1" type="primary">nplT_2</name>
    <name evidence="1" type="ORF">TZ92_01606</name>
</gene>
<dbReference type="InterPro" id="IPR017853">
    <property type="entry name" value="GH"/>
</dbReference>
<evidence type="ECO:0000313" key="2">
    <source>
        <dbReference type="Proteomes" id="UP000033716"/>
    </source>
</evidence>
<dbReference type="GO" id="GO:0031216">
    <property type="term" value="F:neopullulanase activity"/>
    <property type="evidence" value="ECO:0007669"/>
    <property type="project" value="UniProtKB-EC"/>
</dbReference>
<dbReference type="SUPFAM" id="SSF51445">
    <property type="entry name" value="(Trans)glycosidases"/>
    <property type="match status" value="1"/>
</dbReference>
<dbReference type="EC" id="3.2.1.135" evidence="1"/>
<dbReference type="Gene3D" id="3.20.20.80">
    <property type="entry name" value="Glycosidases"/>
    <property type="match status" value="1"/>
</dbReference>
<name>A0A0F2DDJ8_STROR</name>
<protein>
    <submittedName>
        <fullName evidence="1">Neopullulanase</fullName>
        <ecNumber evidence="1">3.2.1.135</ecNumber>
    </submittedName>
</protein>
<dbReference type="Proteomes" id="UP000033716">
    <property type="component" value="Unassembled WGS sequence"/>
</dbReference>
<keyword evidence="1" id="KW-0326">Glycosidase</keyword>
<keyword evidence="1" id="KW-0378">Hydrolase</keyword>
<sequence length="111" mass="12698">MDAEGNGFKLPYVHEIDGCQVPSWVSNTVWYQIFPERFANGNPHLTSDGSYLKSVDRFLLEPDVVARKIVKIIGKNKRELNLPVLLNLAHKFYTLFPKLADKLAGETFNYK</sequence>
<reference evidence="1 2" key="1">
    <citation type="submission" date="2015-02" db="EMBL/GenBank/DDBJ databases">
        <title>Evolution of amylase-binding proteins of oral streptococcal species.</title>
        <authorList>
            <person name="Haase E.M."/>
        </authorList>
    </citation>
    <scope>NUCLEOTIDE SEQUENCE [LARGE SCALE GENOMIC DNA]</scope>
    <source>
        <strain evidence="1 2">SK141</strain>
    </source>
</reference>
<evidence type="ECO:0000313" key="1">
    <source>
        <dbReference type="EMBL" id="KJQ71073.1"/>
    </source>
</evidence>
<accession>A0A0F2DDJ8</accession>